<dbReference type="GO" id="GO:0015232">
    <property type="term" value="F:heme transmembrane transporter activity"/>
    <property type="evidence" value="ECO:0007669"/>
    <property type="project" value="InterPro"/>
</dbReference>
<dbReference type="GO" id="GO:0044718">
    <property type="term" value="P:siderophore transmembrane transport"/>
    <property type="evidence" value="ECO:0007669"/>
    <property type="project" value="TreeGrafter"/>
</dbReference>
<evidence type="ECO:0000256" key="2">
    <source>
        <dbReference type="ARBA" id="ARBA00009810"/>
    </source>
</evidence>
<evidence type="ECO:0000256" key="3">
    <source>
        <dbReference type="ARBA" id="ARBA00022448"/>
    </source>
</evidence>
<evidence type="ECO:0000256" key="9">
    <source>
        <dbReference type="ARBA" id="ARBA00023237"/>
    </source>
</evidence>
<dbReference type="InterPro" id="IPR039426">
    <property type="entry name" value="TonB-dep_rcpt-like"/>
</dbReference>
<reference evidence="16 17" key="1">
    <citation type="submission" date="2018-11" db="EMBL/GenBank/DDBJ databases">
        <title>The draft genome sequence of Amphritea opalescens ANRC-JH13T.</title>
        <authorList>
            <person name="Fang Z."/>
            <person name="Zhang Y."/>
            <person name="Han X."/>
        </authorList>
    </citation>
    <scope>NUCLEOTIDE SEQUENCE [LARGE SCALE GENOMIC DNA]</scope>
    <source>
        <strain evidence="16 17">ANRC-JH13</strain>
    </source>
</reference>
<sequence>MKPNPLAVLISSIISIPAVAASSTDSPVFNVGKVVVNATRMEQDADDVSREVIVIDKEAIDSMQPQSVAEVLANEPNILIEGGSRPGYQSVNIRGLGGNQILQTVDGVRQDFESGHRPSYFLDPILLKSVEVIKGPASSLWGSGALGGVVAQSTIGAADILEPGDDFGGLIKSGFNFNNNQSTTTAVLAGRTDSVDWLFSGYYRDSDDLEMGNGDALENSSSQDQGALAKLDWQIDEDQSLAFNLRHATVEGGVPSNGTSEVNGSSVFLLDKDQVNDGASVDYKINTQSPLVNAQFMAYWDSIDIDETRVSDDRADSTEKETFGLNINNLSQFGNITLLYGVDGSHSTFTTERGGTDRPTPPDADMDMWGAFTQANIPLSSTWSVELGARYDDFSVDAKNLSESRSDSALSPSAALIWQTTENLQLTLRHDRAFRAPTAEELYSTGTHFCMGPGMCNTFLPNPDLDAEKAENTEFIAKWNVNPAWSITTSVFENRVDNFIEQTVSLSPFPGNTYWENVDDAKLYGFEVSALYSQDNLNLALGYGQTRGKDQSTGDPLNNIPADTWTADLNRAFFNQELKAGIRLLHAEEQSLSTGDTYDDYTLTDIYAEWQPPAIRNLTLNLTVNNVTDEYYRRAWSELYEAGREVSLAATYKF</sequence>
<keyword evidence="17" id="KW-1185">Reference proteome</keyword>
<protein>
    <submittedName>
        <fullName evidence="16">TonB-dependent hemoglobin/transferrin/lactoferrin family receptor</fullName>
    </submittedName>
</protein>
<dbReference type="InterPro" id="IPR010917">
    <property type="entry name" value="TonB_rcpt_CS"/>
</dbReference>
<dbReference type="NCBIfam" id="TIGR01786">
    <property type="entry name" value="TonB-hemlactrns"/>
    <property type="match status" value="1"/>
</dbReference>
<evidence type="ECO:0000313" key="17">
    <source>
        <dbReference type="Proteomes" id="UP000283087"/>
    </source>
</evidence>
<comment type="similarity">
    <text evidence="2 10 12">Belongs to the TonB-dependent receptor family.</text>
</comment>
<dbReference type="EMBL" id="RQXW01000005">
    <property type="protein sequence ID" value="RTE66312.1"/>
    <property type="molecule type" value="Genomic_DNA"/>
</dbReference>
<keyword evidence="3 10" id="KW-0813">Transport</keyword>
<dbReference type="PANTHER" id="PTHR30069">
    <property type="entry name" value="TONB-DEPENDENT OUTER MEMBRANE RECEPTOR"/>
    <property type="match status" value="1"/>
</dbReference>
<evidence type="ECO:0000256" key="10">
    <source>
        <dbReference type="PROSITE-ProRule" id="PRU01360"/>
    </source>
</evidence>
<feature type="domain" description="TonB-dependent receptor plug" evidence="15">
    <location>
        <begin position="46"/>
        <end position="149"/>
    </location>
</feature>
<dbReference type="Gene3D" id="2.170.130.10">
    <property type="entry name" value="TonB-dependent receptor, plug domain"/>
    <property type="match status" value="1"/>
</dbReference>
<feature type="signal peptide" evidence="13">
    <location>
        <begin position="1"/>
        <end position="20"/>
    </location>
</feature>
<evidence type="ECO:0000256" key="11">
    <source>
        <dbReference type="PROSITE-ProRule" id="PRU10144"/>
    </source>
</evidence>
<dbReference type="Gene3D" id="2.40.170.20">
    <property type="entry name" value="TonB-dependent receptor, beta-barrel domain"/>
    <property type="match status" value="1"/>
</dbReference>
<dbReference type="InterPro" id="IPR010949">
    <property type="entry name" value="TonB_Hb/transfer/lactofer_rcpt"/>
</dbReference>
<evidence type="ECO:0000256" key="5">
    <source>
        <dbReference type="ARBA" id="ARBA00022692"/>
    </source>
</evidence>
<dbReference type="Proteomes" id="UP000283087">
    <property type="component" value="Unassembled WGS sequence"/>
</dbReference>
<evidence type="ECO:0000313" key="16">
    <source>
        <dbReference type="EMBL" id="RTE66312.1"/>
    </source>
</evidence>
<dbReference type="GO" id="GO:0015344">
    <property type="term" value="F:siderophore uptake transmembrane transporter activity"/>
    <property type="evidence" value="ECO:0007669"/>
    <property type="project" value="TreeGrafter"/>
</dbReference>
<keyword evidence="4 10" id="KW-1134">Transmembrane beta strand</keyword>
<keyword evidence="16" id="KW-0675">Receptor</keyword>
<accession>A0A430KS33</accession>
<dbReference type="NCBIfam" id="TIGR01785">
    <property type="entry name" value="TonB-hemin"/>
    <property type="match status" value="1"/>
</dbReference>
<dbReference type="Pfam" id="PF07715">
    <property type="entry name" value="Plug"/>
    <property type="match status" value="1"/>
</dbReference>
<dbReference type="GO" id="GO:0009279">
    <property type="term" value="C:cell outer membrane"/>
    <property type="evidence" value="ECO:0007669"/>
    <property type="project" value="UniProtKB-SubCell"/>
</dbReference>
<keyword evidence="9 10" id="KW-0998">Cell outer membrane</keyword>
<dbReference type="CDD" id="cd01347">
    <property type="entry name" value="ligand_gated_channel"/>
    <property type="match status" value="1"/>
</dbReference>
<keyword evidence="6 13" id="KW-0732">Signal</keyword>
<evidence type="ECO:0000256" key="8">
    <source>
        <dbReference type="ARBA" id="ARBA00023136"/>
    </source>
</evidence>
<proteinExistence type="inferred from homology"/>
<dbReference type="AlphaFoldDB" id="A0A430KS33"/>
<keyword evidence="7 12" id="KW-0798">TonB box</keyword>
<evidence type="ECO:0000256" key="7">
    <source>
        <dbReference type="ARBA" id="ARBA00023077"/>
    </source>
</evidence>
<gene>
    <name evidence="16" type="ORF">EH243_06865</name>
</gene>
<dbReference type="InterPro" id="IPR037066">
    <property type="entry name" value="Plug_dom_sf"/>
</dbReference>
<evidence type="ECO:0000256" key="12">
    <source>
        <dbReference type="RuleBase" id="RU003357"/>
    </source>
</evidence>
<dbReference type="InterPro" id="IPR012910">
    <property type="entry name" value="Plug_dom"/>
</dbReference>
<keyword evidence="5 10" id="KW-0812">Transmembrane</keyword>
<dbReference type="PROSITE" id="PS01156">
    <property type="entry name" value="TONB_DEPENDENT_REC_2"/>
    <property type="match status" value="1"/>
</dbReference>
<dbReference type="OrthoDB" id="9764669at2"/>
<keyword evidence="8 10" id="KW-0472">Membrane</keyword>
<dbReference type="InterPro" id="IPR011276">
    <property type="entry name" value="TonB_haem/Hb_rcpt"/>
</dbReference>
<evidence type="ECO:0000259" key="15">
    <source>
        <dbReference type="Pfam" id="PF07715"/>
    </source>
</evidence>
<evidence type="ECO:0000259" key="14">
    <source>
        <dbReference type="Pfam" id="PF00593"/>
    </source>
</evidence>
<evidence type="ECO:0000256" key="6">
    <source>
        <dbReference type="ARBA" id="ARBA00022729"/>
    </source>
</evidence>
<dbReference type="InterPro" id="IPR036942">
    <property type="entry name" value="Beta-barrel_TonB_sf"/>
</dbReference>
<feature type="short sequence motif" description="TonB C-terminal box" evidence="11">
    <location>
        <begin position="637"/>
        <end position="654"/>
    </location>
</feature>
<dbReference type="SUPFAM" id="SSF56935">
    <property type="entry name" value="Porins"/>
    <property type="match status" value="1"/>
</dbReference>
<name>A0A430KS33_9GAMM</name>
<comment type="subcellular location">
    <subcellularLocation>
        <location evidence="1 10">Cell outer membrane</location>
        <topology evidence="1 10">Multi-pass membrane protein</topology>
    </subcellularLocation>
</comment>
<dbReference type="PROSITE" id="PS52016">
    <property type="entry name" value="TONB_DEPENDENT_REC_3"/>
    <property type="match status" value="1"/>
</dbReference>
<comment type="caution">
    <text evidence="16">The sequence shown here is derived from an EMBL/GenBank/DDBJ whole genome shotgun (WGS) entry which is preliminary data.</text>
</comment>
<dbReference type="Pfam" id="PF00593">
    <property type="entry name" value="TonB_dep_Rec_b-barrel"/>
    <property type="match status" value="1"/>
</dbReference>
<organism evidence="16 17">
    <name type="scientific">Amphritea opalescens</name>
    <dbReference type="NCBI Taxonomy" id="2490544"/>
    <lineage>
        <taxon>Bacteria</taxon>
        <taxon>Pseudomonadati</taxon>
        <taxon>Pseudomonadota</taxon>
        <taxon>Gammaproteobacteria</taxon>
        <taxon>Oceanospirillales</taxon>
        <taxon>Oceanospirillaceae</taxon>
        <taxon>Amphritea</taxon>
    </lineage>
</organism>
<evidence type="ECO:0000256" key="4">
    <source>
        <dbReference type="ARBA" id="ARBA00022452"/>
    </source>
</evidence>
<evidence type="ECO:0000256" key="13">
    <source>
        <dbReference type="SAM" id="SignalP"/>
    </source>
</evidence>
<dbReference type="PANTHER" id="PTHR30069:SF41">
    <property type="entry name" value="HEME_HEMOPEXIN UTILIZATION PROTEIN C"/>
    <property type="match status" value="1"/>
</dbReference>
<evidence type="ECO:0000256" key="1">
    <source>
        <dbReference type="ARBA" id="ARBA00004571"/>
    </source>
</evidence>
<feature type="domain" description="TonB-dependent receptor-like beta-barrel" evidence="14">
    <location>
        <begin position="183"/>
        <end position="627"/>
    </location>
</feature>
<feature type="chain" id="PRO_5019281372" evidence="13">
    <location>
        <begin position="21"/>
        <end position="654"/>
    </location>
</feature>
<dbReference type="RefSeq" id="WP_126157910.1">
    <property type="nucleotide sequence ID" value="NZ_RQXW01000005.1"/>
</dbReference>
<dbReference type="InterPro" id="IPR000531">
    <property type="entry name" value="Beta-barrel_TonB"/>
</dbReference>